<evidence type="ECO:0000256" key="7">
    <source>
        <dbReference type="ARBA" id="ARBA00023186"/>
    </source>
</evidence>
<evidence type="ECO:0000313" key="19">
    <source>
        <dbReference type="Proteomes" id="UP000240206"/>
    </source>
</evidence>
<dbReference type="FunFam" id="3.30.70.1050:FF:000004">
    <property type="entry name" value="Trigger factor"/>
    <property type="match status" value="1"/>
</dbReference>
<proteinExistence type="inferred from homology"/>
<dbReference type="GO" id="GO:0003755">
    <property type="term" value="F:peptidyl-prolyl cis-trans isomerase activity"/>
    <property type="evidence" value="ECO:0007669"/>
    <property type="project" value="UniProtKB-UniRule"/>
</dbReference>
<dbReference type="PROSITE" id="PS50059">
    <property type="entry name" value="FKBP_PPIASE"/>
    <property type="match status" value="1"/>
</dbReference>
<dbReference type="Pfam" id="PF05698">
    <property type="entry name" value="Trigger_C"/>
    <property type="match status" value="1"/>
</dbReference>
<dbReference type="PANTHER" id="PTHR30560:SF3">
    <property type="entry name" value="TRIGGER FACTOR-LIKE PROTEIN TIG, CHLOROPLASTIC"/>
    <property type="match status" value="1"/>
</dbReference>
<accession>A0A2P7EH44</accession>
<evidence type="ECO:0000256" key="10">
    <source>
        <dbReference type="ARBA" id="ARBA00024849"/>
    </source>
</evidence>
<keyword evidence="19" id="KW-1185">Reference proteome</keyword>
<evidence type="ECO:0000313" key="18">
    <source>
        <dbReference type="EMBL" id="PSI02541.1"/>
    </source>
</evidence>
<evidence type="ECO:0000256" key="12">
    <source>
        <dbReference type="HAMAP-Rule" id="MF_00303"/>
    </source>
</evidence>
<reference evidence="19" key="1">
    <citation type="submission" date="2018-03" db="EMBL/GenBank/DDBJ databases">
        <title>Ecological and genomic features of two cosmopolitan and abundant freshwater picocyanobacteria.</title>
        <authorList>
            <person name="Cabello-Yeves P.J."/>
            <person name="Picazo A."/>
            <person name="Camacho A."/>
            <person name="Callieri C."/>
            <person name="Rosselli R."/>
            <person name="Roda-Garcia J."/>
            <person name="Coutinho F.H."/>
            <person name="Rodriguez-Valera F."/>
        </authorList>
    </citation>
    <scope>NUCLEOTIDE SEQUENCE [LARGE SCALE GENOMIC DNA]</scope>
    <source>
        <strain evidence="19">Tous</strain>
    </source>
</reference>
<dbReference type="InterPro" id="IPR036611">
    <property type="entry name" value="Trigger_fac_ribosome-bd_sf"/>
</dbReference>
<dbReference type="Pfam" id="PF05697">
    <property type="entry name" value="Trigger_N"/>
    <property type="match status" value="1"/>
</dbReference>
<dbReference type="Pfam" id="PF00254">
    <property type="entry name" value="FKBP_C"/>
    <property type="match status" value="1"/>
</dbReference>
<evidence type="ECO:0000256" key="8">
    <source>
        <dbReference type="ARBA" id="ARBA00023235"/>
    </source>
</evidence>
<comment type="domain">
    <text evidence="12">Consists of 3 domains; the N-terminus binds the ribosome, the middle domain has PPIase activity, while the C-terminus has intrinsic chaperone activity on its own.</text>
</comment>
<dbReference type="InterPro" id="IPR001179">
    <property type="entry name" value="PPIase_FKBP_dom"/>
</dbReference>
<dbReference type="InterPro" id="IPR037041">
    <property type="entry name" value="Trigger_fac_C_sf"/>
</dbReference>
<keyword evidence="8 12" id="KW-0413">Isomerase</keyword>
<dbReference type="EMBL" id="PXVC01000005">
    <property type="protein sequence ID" value="PSI02541.1"/>
    <property type="molecule type" value="Genomic_DNA"/>
</dbReference>
<protein>
    <recommendedName>
        <fullName evidence="4 12">Trigger factor</fullName>
        <shortName evidence="12">TF</shortName>
        <ecNumber evidence="3 12">5.2.1.8</ecNumber>
    </recommendedName>
    <alternativeName>
        <fullName evidence="11 12">PPIase</fullName>
    </alternativeName>
</protein>
<dbReference type="RefSeq" id="WP_106499091.1">
    <property type="nucleotide sequence ID" value="NZ_PXVC01000005.1"/>
</dbReference>
<comment type="subcellular location">
    <subcellularLocation>
        <location evidence="12">Cytoplasm</location>
    </subcellularLocation>
    <text evidence="12">About half TF is bound to the ribosome near the polypeptide exit tunnel while the other half is free in the cytoplasm.</text>
</comment>
<dbReference type="InterPro" id="IPR046357">
    <property type="entry name" value="PPIase_dom_sf"/>
</dbReference>
<evidence type="ECO:0000256" key="6">
    <source>
        <dbReference type="ARBA" id="ARBA00023110"/>
    </source>
</evidence>
<dbReference type="InterPro" id="IPR008880">
    <property type="entry name" value="Trigger_fac_C"/>
</dbReference>
<dbReference type="STRING" id="1910958.BTM30_07820"/>
<dbReference type="Gene3D" id="3.30.70.1050">
    <property type="entry name" value="Trigger factor ribosome-binding domain"/>
    <property type="match status" value="1"/>
</dbReference>
<dbReference type="SUPFAM" id="SSF109998">
    <property type="entry name" value="Triger factor/SurA peptide-binding domain-like"/>
    <property type="match status" value="1"/>
</dbReference>
<evidence type="ECO:0000256" key="14">
    <source>
        <dbReference type="RuleBase" id="RU003914"/>
    </source>
</evidence>
<evidence type="ECO:0000256" key="5">
    <source>
        <dbReference type="ARBA" id="ARBA00022618"/>
    </source>
</evidence>
<dbReference type="InterPro" id="IPR027304">
    <property type="entry name" value="Trigger_fact/SurA_dom_sf"/>
</dbReference>
<evidence type="ECO:0000256" key="11">
    <source>
        <dbReference type="ARBA" id="ARBA00029986"/>
    </source>
</evidence>
<dbReference type="GO" id="GO:0051301">
    <property type="term" value="P:cell division"/>
    <property type="evidence" value="ECO:0007669"/>
    <property type="project" value="UniProtKB-KW"/>
</dbReference>
<dbReference type="HAMAP" id="MF_00303">
    <property type="entry name" value="Trigger_factor_Tig"/>
    <property type="match status" value="1"/>
</dbReference>
<dbReference type="PIRSF" id="PIRSF003095">
    <property type="entry name" value="Trigger_factor"/>
    <property type="match status" value="1"/>
</dbReference>
<dbReference type="Proteomes" id="UP000240206">
    <property type="component" value="Unassembled WGS sequence"/>
</dbReference>
<evidence type="ECO:0000256" key="16">
    <source>
        <dbReference type="SAM" id="MobiDB-lite"/>
    </source>
</evidence>
<keyword evidence="6 12" id="KW-0697">Rotamase</keyword>
<evidence type="ECO:0000256" key="1">
    <source>
        <dbReference type="ARBA" id="ARBA00000971"/>
    </source>
</evidence>
<keyword evidence="15" id="KW-0175">Coiled coil</keyword>
<feature type="domain" description="PPIase FKBP-type" evidence="17">
    <location>
        <begin position="173"/>
        <end position="235"/>
    </location>
</feature>
<gene>
    <name evidence="12" type="primary">tig</name>
    <name evidence="18" type="ORF">C7K08_02210</name>
</gene>
<evidence type="ECO:0000259" key="17">
    <source>
        <dbReference type="PROSITE" id="PS50059"/>
    </source>
</evidence>
<dbReference type="AlphaFoldDB" id="A0A2P7EH44"/>
<keyword evidence="9 12" id="KW-0131">Cell cycle</keyword>
<evidence type="ECO:0000256" key="3">
    <source>
        <dbReference type="ARBA" id="ARBA00013194"/>
    </source>
</evidence>
<dbReference type="Gene3D" id="3.10.50.40">
    <property type="match status" value="1"/>
</dbReference>
<comment type="caution">
    <text evidence="18">The sequence shown here is derived from an EMBL/GenBank/DDBJ whole genome shotgun (WGS) entry which is preliminary data.</text>
</comment>
<dbReference type="GO" id="GO:0051083">
    <property type="term" value="P:'de novo' cotranslational protein folding"/>
    <property type="evidence" value="ECO:0007669"/>
    <property type="project" value="TreeGrafter"/>
</dbReference>
<keyword evidence="5 12" id="KW-0132">Cell division</keyword>
<comment type="similarity">
    <text evidence="2 12 14">Belongs to the FKBP-type PPIase family. Tig subfamily.</text>
</comment>
<dbReference type="GO" id="GO:0044183">
    <property type="term" value="F:protein folding chaperone"/>
    <property type="evidence" value="ECO:0007669"/>
    <property type="project" value="TreeGrafter"/>
</dbReference>
<dbReference type="GO" id="GO:0015031">
    <property type="term" value="P:protein transport"/>
    <property type="evidence" value="ECO:0007669"/>
    <property type="project" value="UniProtKB-UniRule"/>
</dbReference>
<sequence>MSSTLKVSTSPLPGSRLALEVGVPGSRCQASYEAALLKLGRTVKLAGFRQGKVPRSVLLQQIGPLRVKATALEELVDAVLRDALSQENLEALGQPELSGGFDTLLEQFEPGKELLLKLEMDVPPTPKLKTTKGLKAEAQEVLYNPERIDELLEQSRKQLATLVPISDRAAAMGDVAVVSFSGSFSDTNEPISGGSAESLEVELEEGRMIPGFVEGIVGLKLGAETEVNCEFPSDYQDETCRGRAAKFKISLNDLKAKELPTLDDAFAQQASDKETLEELRAELETRLKADAEKRQKQNREQALLKALVAELEVEIPESLVKEEINAMLQETAAEMAQQGLDIKKLFTPEVVRNLASKSRPEATERLQSSLALQALAKAEAISVDAAVLEAKMKEVIRGLSDTNRIDQNRLRAAVSEDLLKEAVFAWLEANASITIVGAEKPAESPKSKAKPKAKAKAID</sequence>
<evidence type="ECO:0000256" key="4">
    <source>
        <dbReference type="ARBA" id="ARBA00016902"/>
    </source>
</evidence>
<dbReference type="SUPFAM" id="SSF54534">
    <property type="entry name" value="FKBP-like"/>
    <property type="match status" value="1"/>
</dbReference>
<dbReference type="InterPro" id="IPR005215">
    <property type="entry name" value="Trig_fac"/>
</dbReference>
<organism evidence="18 19">
    <name type="scientific">Synechococcus lacustris str. Tous</name>
    <dbReference type="NCBI Taxonomy" id="1910958"/>
    <lineage>
        <taxon>Bacteria</taxon>
        <taxon>Bacillati</taxon>
        <taxon>Cyanobacteriota</taxon>
        <taxon>Cyanophyceae</taxon>
        <taxon>Synechococcales</taxon>
        <taxon>Synechococcaceae</taxon>
        <taxon>Synechococcus</taxon>
    </lineage>
</organism>
<evidence type="ECO:0000256" key="15">
    <source>
        <dbReference type="SAM" id="Coils"/>
    </source>
</evidence>
<comment type="function">
    <text evidence="10 12">Involved in protein export. Acts as a chaperone by maintaining the newly synthesized protein in an open conformation. Functions as a peptidyl-prolyl cis-trans isomerase.</text>
</comment>
<dbReference type="Gene3D" id="1.10.3120.10">
    <property type="entry name" value="Trigger factor, C-terminal domain"/>
    <property type="match status" value="1"/>
</dbReference>
<dbReference type="SUPFAM" id="SSF102735">
    <property type="entry name" value="Trigger factor ribosome-binding domain"/>
    <property type="match status" value="1"/>
</dbReference>
<feature type="compositionally biased region" description="Basic residues" evidence="16">
    <location>
        <begin position="447"/>
        <end position="459"/>
    </location>
</feature>
<comment type="catalytic activity">
    <reaction evidence="1 12 13">
        <text>[protein]-peptidylproline (omega=180) = [protein]-peptidylproline (omega=0)</text>
        <dbReference type="Rhea" id="RHEA:16237"/>
        <dbReference type="Rhea" id="RHEA-COMP:10747"/>
        <dbReference type="Rhea" id="RHEA-COMP:10748"/>
        <dbReference type="ChEBI" id="CHEBI:83833"/>
        <dbReference type="ChEBI" id="CHEBI:83834"/>
        <dbReference type="EC" id="5.2.1.8"/>
    </reaction>
</comment>
<dbReference type="FunFam" id="3.10.50.40:FF:000001">
    <property type="entry name" value="Trigger factor"/>
    <property type="match status" value="1"/>
</dbReference>
<dbReference type="GO" id="GO:0043335">
    <property type="term" value="P:protein unfolding"/>
    <property type="evidence" value="ECO:0007669"/>
    <property type="project" value="TreeGrafter"/>
</dbReference>
<dbReference type="GO" id="GO:0005737">
    <property type="term" value="C:cytoplasm"/>
    <property type="evidence" value="ECO:0007669"/>
    <property type="project" value="UniProtKB-SubCell"/>
</dbReference>
<dbReference type="PANTHER" id="PTHR30560">
    <property type="entry name" value="TRIGGER FACTOR CHAPERONE AND PEPTIDYL-PROLYL CIS/TRANS ISOMERASE"/>
    <property type="match status" value="1"/>
</dbReference>
<dbReference type="InterPro" id="IPR008881">
    <property type="entry name" value="Trigger_fac_ribosome-bd_bac"/>
</dbReference>
<keyword evidence="12" id="KW-0963">Cytoplasm</keyword>
<evidence type="ECO:0000256" key="2">
    <source>
        <dbReference type="ARBA" id="ARBA00005464"/>
    </source>
</evidence>
<feature type="coiled-coil region" evidence="15">
    <location>
        <begin position="262"/>
        <end position="314"/>
    </location>
</feature>
<evidence type="ECO:0000256" key="9">
    <source>
        <dbReference type="ARBA" id="ARBA00023306"/>
    </source>
</evidence>
<keyword evidence="7 12" id="KW-0143">Chaperone</keyword>
<dbReference type="GO" id="GO:0043022">
    <property type="term" value="F:ribosome binding"/>
    <property type="evidence" value="ECO:0007669"/>
    <property type="project" value="TreeGrafter"/>
</dbReference>
<name>A0A2P7EH44_9SYNE</name>
<feature type="region of interest" description="Disordered" evidence="16">
    <location>
        <begin position="438"/>
        <end position="459"/>
    </location>
</feature>
<dbReference type="EC" id="5.2.1.8" evidence="3 12"/>
<dbReference type="NCBIfam" id="TIGR00115">
    <property type="entry name" value="tig"/>
    <property type="match status" value="1"/>
</dbReference>
<evidence type="ECO:0000256" key="13">
    <source>
        <dbReference type="PROSITE-ProRule" id="PRU00277"/>
    </source>
</evidence>